<dbReference type="AlphaFoldDB" id="A0A484MQ40"/>
<dbReference type="Proteomes" id="UP000595140">
    <property type="component" value="Unassembled WGS sequence"/>
</dbReference>
<dbReference type="InterPro" id="IPR000719">
    <property type="entry name" value="Prot_kinase_dom"/>
</dbReference>
<dbReference type="SUPFAM" id="SSF56112">
    <property type="entry name" value="Protein kinase-like (PK-like)"/>
    <property type="match status" value="1"/>
</dbReference>
<dbReference type="EMBL" id="OOIL02003946">
    <property type="protein sequence ID" value="VFQ90064.1"/>
    <property type="molecule type" value="Genomic_DNA"/>
</dbReference>
<proteinExistence type="predicted"/>
<name>A0A484MQ40_9ASTE</name>
<dbReference type="OrthoDB" id="2346328at2759"/>
<reference evidence="2 3" key="1">
    <citation type="submission" date="2018-04" db="EMBL/GenBank/DDBJ databases">
        <authorList>
            <person name="Vogel A."/>
        </authorList>
    </citation>
    <scope>NUCLEOTIDE SEQUENCE [LARGE SCALE GENOMIC DNA]</scope>
</reference>
<organism evidence="2 3">
    <name type="scientific">Cuscuta campestris</name>
    <dbReference type="NCBI Taxonomy" id="132261"/>
    <lineage>
        <taxon>Eukaryota</taxon>
        <taxon>Viridiplantae</taxon>
        <taxon>Streptophyta</taxon>
        <taxon>Embryophyta</taxon>
        <taxon>Tracheophyta</taxon>
        <taxon>Spermatophyta</taxon>
        <taxon>Magnoliopsida</taxon>
        <taxon>eudicotyledons</taxon>
        <taxon>Gunneridae</taxon>
        <taxon>Pentapetalae</taxon>
        <taxon>asterids</taxon>
        <taxon>lamiids</taxon>
        <taxon>Solanales</taxon>
        <taxon>Convolvulaceae</taxon>
        <taxon>Cuscuteae</taxon>
        <taxon>Cuscuta</taxon>
        <taxon>Cuscuta subgen. Grammica</taxon>
        <taxon>Cuscuta sect. Cleistogrammica</taxon>
    </lineage>
</organism>
<evidence type="ECO:0000313" key="3">
    <source>
        <dbReference type="Proteomes" id="UP000595140"/>
    </source>
</evidence>
<keyword evidence="3" id="KW-1185">Reference proteome</keyword>
<evidence type="ECO:0000259" key="1">
    <source>
        <dbReference type="PROSITE" id="PS50011"/>
    </source>
</evidence>
<dbReference type="GO" id="GO:0005524">
    <property type="term" value="F:ATP binding"/>
    <property type="evidence" value="ECO:0007669"/>
    <property type="project" value="InterPro"/>
</dbReference>
<feature type="domain" description="Protein kinase" evidence="1">
    <location>
        <begin position="1"/>
        <end position="239"/>
    </location>
</feature>
<evidence type="ECO:0000313" key="2">
    <source>
        <dbReference type="EMBL" id="VFQ90064.1"/>
    </source>
</evidence>
<accession>A0A484MQ40</accession>
<dbReference type="GO" id="GO:0004672">
    <property type="term" value="F:protein kinase activity"/>
    <property type="evidence" value="ECO:0007669"/>
    <property type="project" value="InterPro"/>
</dbReference>
<dbReference type="Gene3D" id="1.10.510.10">
    <property type="entry name" value="Transferase(Phosphotransferase) domain 1"/>
    <property type="match status" value="1"/>
</dbReference>
<dbReference type="PROSITE" id="PS50011">
    <property type="entry name" value="PROTEIN_KINASE_DOM"/>
    <property type="match status" value="1"/>
</dbReference>
<protein>
    <recommendedName>
        <fullName evidence="1">Protein kinase domain-containing protein</fullName>
    </recommendedName>
</protein>
<sequence>MVLGWVLRQENGEVSTQLMSPHLGFIPLICLSLGGLRRVFGHAPGYISIVLDDLLNTCLGVTCYISGVLNYEVIVRILRGVGYAFLCLLSHNLVYSDMRLQNVIVPPDGLAHLIDFGRVSVLNNVDCGVEGVYSRPDSERKYLCKLARVNKRDSVYKIGVLIFHLITDRHLALGQVLRAGKGNHDWNNHFDVVRAGVDLNEVQANNLINLGLDCFFAADTSDDPISLEAVIHRLNELPE</sequence>
<gene>
    <name evidence="2" type="ORF">CCAM_LOCUS31840</name>
</gene>
<dbReference type="InterPro" id="IPR011009">
    <property type="entry name" value="Kinase-like_dom_sf"/>
</dbReference>